<feature type="signal peptide" evidence="1">
    <location>
        <begin position="1"/>
        <end position="21"/>
    </location>
</feature>
<reference evidence="2" key="1">
    <citation type="submission" date="2020-11" db="EMBL/GenBank/DDBJ databases">
        <title>Genome seq and assembly of Planobacterium sp.</title>
        <authorList>
            <person name="Chhetri G."/>
        </authorList>
    </citation>
    <scope>NUCLEOTIDE SEQUENCE</scope>
    <source>
        <strain evidence="2">GCR5</strain>
    </source>
</reference>
<keyword evidence="1" id="KW-0732">Signal</keyword>
<keyword evidence="3" id="KW-1185">Reference proteome</keyword>
<protein>
    <recommendedName>
        <fullName evidence="4">Lipoprotein</fullName>
    </recommendedName>
</protein>
<feature type="chain" id="PRO_5037091766" description="Lipoprotein" evidence="1">
    <location>
        <begin position="22"/>
        <end position="165"/>
    </location>
</feature>
<proteinExistence type="predicted"/>
<gene>
    <name evidence="2" type="ORF">IC612_04845</name>
</gene>
<accession>A0A930YVL7</accession>
<comment type="caution">
    <text evidence="2">The sequence shown here is derived from an EMBL/GenBank/DDBJ whole genome shotgun (WGS) entry which is preliminary data.</text>
</comment>
<evidence type="ECO:0000313" key="2">
    <source>
        <dbReference type="EMBL" id="MBF5027121.1"/>
    </source>
</evidence>
<dbReference type="RefSeq" id="WP_194739041.1">
    <property type="nucleotide sequence ID" value="NZ_JADKYY010000004.1"/>
</dbReference>
<dbReference type="EMBL" id="JADKYY010000004">
    <property type="protein sequence ID" value="MBF5027121.1"/>
    <property type="molecule type" value="Genomic_DNA"/>
</dbReference>
<evidence type="ECO:0000313" key="3">
    <source>
        <dbReference type="Proteomes" id="UP000694480"/>
    </source>
</evidence>
<evidence type="ECO:0000256" key="1">
    <source>
        <dbReference type="SAM" id="SignalP"/>
    </source>
</evidence>
<organism evidence="2 3">
    <name type="scientific">Planobacterium oryzisoli</name>
    <dbReference type="NCBI Taxonomy" id="2771435"/>
    <lineage>
        <taxon>Bacteria</taxon>
        <taxon>Pseudomonadati</taxon>
        <taxon>Bacteroidota</taxon>
        <taxon>Flavobacteriia</taxon>
        <taxon>Flavobacteriales</taxon>
        <taxon>Weeksellaceae</taxon>
        <taxon>Chryseobacterium group</taxon>
        <taxon>Chryseobacterium</taxon>
    </lineage>
</organism>
<name>A0A930YVL7_9FLAO</name>
<evidence type="ECO:0008006" key="4">
    <source>
        <dbReference type="Google" id="ProtNLM"/>
    </source>
</evidence>
<dbReference type="Proteomes" id="UP000694480">
    <property type="component" value="Unassembled WGS sequence"/>
</dbReference>
<dbReference type="PROSITE" id="PS51257">
    <property type="entry name" value="PROKAR_LIPOPROTEIN"/>
    <property type="match status" value="1"/>
</dbReference>
<sequence length="165" mass="18607">MRSIVVALSSCLLLFSACTQKESTHLETPQAKKEKDTTAQTIEKDSTALKFSAFAYPQDIEGCSCYFSSSREEFVKQNYLYVDDYQRKAYVKLKDQLHILSFKHLNPEATTMLHIEAQNKQVNVVLQAELVEKGEIETALYQGTLTATDRKGNTTTQEVYGECGC</sequence>
<dbReference type="AlphaFoldDB" id="A0A930YVL7"/>